<gene>
    <name evidence="2" type="ORF">N473_06890</name>
</gene>
<dbReference type="EMBL" id="AUYC01000095">
    <property type="protein sequence ID" value="KZN57481.1"/>
    <property type="molecule type" value="Genomic_DNA"/>
</dbReference>
<dbReference type="Proteomes" id="UP000076486">
    <property type="component" value="Unassembled WGS sequence"/>
</dbReference>
<sequence length="109" mass="11967">MMNASTGQRISVIDHLKQSIRDILTTPIGARVMRPDYGSVIPSLIDAPVNNTTLVEIYAGVAAALRRFEPRYKVSRVQVANHTPGQLIIDLQGTYVINGEPLKLEGIQL</sequence>
<feature type="domain" description="IraD/Gp25-like" evidence="1">
    <location>
        <begin position="14"/>
        <end position="95"/>
    </location>
</feature>
<organism evidence="2 3">
    <name type="scientific">Pseudoalteromonas luteoviolacea CPMOR-1</name>
    <dbReference type="NCBI Taxonomy" id="1365248"/>
    <lineage>
        <taxon>Bacteria</taxon>
        <taxon>Pseudomonadati</taxon>
        <taxon>Pseudomonadota</taxon>
        <taxon>Gammaproteobacteria</taxon>
        <taxon>Alteromonadales</taxon>
        <taxon>Pseudoalteromonadaceae</taxon>
        <taxon>Pseudoalteromonas</taxon>
    </lineage>
</organism>
<accession>A0A167GZW9</accession>
<dbReference type="AlphaFoldDB" id="A0A167GZW9"/>
<dbReference type="Pfam" id="PF04965">
    <property type="entry name" value="GPW_gp25"/>
    <property type="match status" value="1"/>
</dbReference>
<dbReference type="SUPFAM" id="SSF160719">
    <property type="entry name" value="gpW/gp25-like"/>
    <property type="match status" value="1"/>
</dbReference>
<evidence type="ECO:0000313" key="2">
    <source>
        <dbReference type="EMBL" id="KZN57481.1"/>
    </source>
</evidence>
<proteinExistence type="predicted"/>
<evidence type="ECO:0000259" key="1">
    <source>
        <dbReference type="Pfam" id="PF04965"/>
    </source>
</evidence>
<comment type="caution">
    <text evidence="2">The sequence shown here is derived from an EMBL/GenBank/DDBJ whole genome shotgun (WGS) entry which is preliminary data.</text>
</comment>
<dbReference type="PATRIC" id="fig|1365248.3.peg.5405"/>
<dbReference type="InterPro" id="IPR007048">
    <property type="entry name" value="IraD/Gp25-like"/>
</dbReference>
<dbReference type="RefSeq" id="WP_196766483.1">
    <property type="nucleotide sequence ID" value="NZ_AUYC01000095.1"/>
</dbReference>
<evidence type="ECO:0000313" key="3">
    <source>
        <dbReference type="Proteomes" id="UP000076486"/>
    </source>
</evidence>
<dbReference type="Gene3D" id="3.10.450.40">
    <property type="match status" value="1"/>
</dbReference>
<reference evidence="2 3" key="1">
    <citation type="submission" date="2013-07" db="EMBL/GenBank/DDBJ databases">
        <title>Comparative Genomic and Metabolomic Analysis of Twelve Strains of Pseudoalteromonas luteoviolacea.</title>
        <authorList>
            <person name="Vynne N.G."/>
            <person name="Mansson M."/>
            <person name="Gram L."/>
        </authorList>
    </citation>
    <scope>NUCLEOTIDE SEQUENCE [LARGE SCALE GENOMIC DNA]</scope>
    <source>
        <strain evidence="2 3">CPMOR-1</strain>
    </source>
</reference>
<protein>
    <submittedName>
        <fullName evidence="2">Phage baseplate protein</fullName>
    </submittedName>
</protein>
<name>A0A167GZW9_9GAMM</name>